<dbReference type="AlphaFoldDB" id="A0A7C5THN5"/>
<evidence type="ECO:0000313" key="5">
    <source>
        <dbReference type="EMBL" id="HHP81396.1"/>
    </source>
</evidence>
<dbReference type="SUPFAM" id="SSF51658">
    <property type="entry name" value="Xylose isomerase-like"/>
    <property type="match status" value="1"/>
</dbReference>
<dbReference type="PANTHER" id="PTHR30268">
    <property type="entry name" value="L-RHAMNOSE ISOMERASE"/>
    <property type="match status" value="1"/>
</dbReference>
<dbReference type="Gene3D" id="3.20.20.150">
    <property type="entry name" value="Divalent-metal-dependent TIM barrel enzymes"/>
    <property type="match status" value="1"/>
</dbReference>
<feature type="domain" description="Xylose isomerase-like TIM barrel" evidence="4">
    <location>
        <begin position="65"/>
        <end position="331"/>
    </location>
</feature>
<dbReference type="InterPro" id="IPR013022">
    <property type="entry name" value="Xyl_isomerase-like_TIM-brl"/>
</dbReference>
<organism evidence="5">
    <name type="scientific">Ignisphaera aggregans</name>
    <dbReference type="NCBI Taxonomy" id="334771"/>
    <lineage>
        <taxon>Archaea</taxon>
        <taxon>Thermoproteota</taxon>
        <taxon>Thermoprotei</taxon>
        <taxon>Desulfurococcales</taxon>
        <taxon>Desulfurococcaceae</taxon>
        <taxon>Ignisphaera</taxon>
    </lineage>
</organism>
<evidence type="ECO:0000256" key="3">
    <source>
        <dbReference type="ARBA" id="ARBA00023235"/>
    </source>
</evidence>
<keyword evidence="2" id="KW-0464">Manganese</keyword>
<dbReference type="PANTHER" id="PTHR30268:SF0">
    <property type="entry name" value="L-RHAMNOSE ISOMERASE"/>
    <property type="match status" value="1"/>
</dbReference>
<accession>A0A7C5THN5</accession>
<comment type="caution">
    <text evidence="5">The sequence shown here is derived from an EMBL/GenBank/DDBJ whole genome shotgun (WGS) entry which is preliminary data.</text>
</comment>
<keyword evidence="1" id="KW-0479">Metal-binding</keyword>
<evidence type="ECO:0000259" key="4">
    <source>
        <dbReference type="Pfam" id="PF01261"/>
    </source>
</evidence>
<dbReference type="GO" id="GO:0019324">
    <property type="term" value="P:L-lyxose metabolic process"/>
    <property type="evidence" value="ECO:0007669"/>
    <property type="project" value="TreeGrafter"/>
</dbReference>
<evidence type="ECO:0000256" key="2">
    <source>
        <dbReference type="ARBA" id="ARBA00023211"/>
    </source>
</evidence>
<dbReference type="Pfam" id="PF01261">
    <property type="entry name" value="AP_endonuc_2"/>
    <property type="match status" value="1"/>
</dbReference>
<dbReference type="GO" id="GO:0019301">
    <property type="term" value="P:rhamnose catabolic process"/>
    <property type="evidence" value="ECO:0007669"/>
    <property type="project" value="TreeGrafter"/>
</dbReference>
<sequence length="371" mass="42387">MVRYEALNRLDEFKGFLESDIVDRFLEIFDIKFGSGTWAAGGFSDRFMAKGYSPELPSDIISRIERIKKAGIKAFVPINMEFLDDSFNIKWDIVDSVMEYAKNNNMIIAGLAIDLSGVPQLKMGSITNPDPTLRRKSMEILVSSMEIAKKFGVDVVSFWPGQDGWDYSFEVNYGKKISMFLDGLRELASEAIKRNMMLCIEAKLKEPKEGNMIMPTTHVAIAIAKKINDELGRKAVGITVDYGHELMYAVEPGYTVYLAQSFDVPLLSIHINTAKTHSNDEDRVVGTGDIWQLIDFLYATIDIGYKGWYILDQFTYRMDPIDGLRLSKEFFANAFKKALEIYRHREELEKYREIGDQAKVLDLVKKILYTF</sequence>
<keyword evidence="3 5" id="KW-0413">Isomerase</keyword>
<protein>
    <submittedName>
        <fullName evidence="5">Sugar phosphate isomerase/epimerase</fullName>
    </submittedName>
</protein>
<dbReference type="GO" id="GO:0008740">
    <property type="term" value="F:L-rhamnose isomerase activity"/>
    <property type="evidence" value="ECO:0007669"/>
    <property type="project" value="TreeGrafter"/>
</dbReference>
<dbReference type="InterPro" id="IPR036237">
    <property type="entry name" value="Xyl_isomerase-like_sf"/>
</dbReference>
<name>A0A7C5THN5_9CREN</name>
<gene>
    <name evidence="5" type="ORF">ENM84_01885</name>
</gene>
<dbReference type="InterPro" id="IPR050337">
    <property type="entry name" value="L-rhamnose_isomerase"/>
</dbReference>
<dbReference type="EMBL" id="DRZI01000070">
    <property type="protein sequence ID" value="HHP81396.1"/>
    <property type="molecule type" value="Genomic_DNA"/>
</dbReference>
<evidence type="ECO:0000256" key="1">
    <source>
        <dbReference type="ARBA" id="ARBA00022723"/>
    </source>
</evidence>
<reference evidence="5" key="1">
    <citation type="journal article" date="2020" name="mSystems">
        <title>Genome- and Community-Level Interaction Insights into Carbon Utilization and Element Cycling Functions of Hydrothermarchaeota in Hydrothermal Sediment.</title>
        <authorList>
            <person name="Zhou Z."/>
            <person name="Liu Y."/>
            <person name="Xu W."/>
            <person name="Pan J."/>
            <person name="Luo Z.H."/>
            <person name="Li M."/>
        </authorList>
    </citation>
    <scope>NUCLEOTIDE SEQUENCE [LARGE SCALE GENOMIC DNA]</scope>
    <source>
        <strain evidence="5">SpSt-1121</strain>
    </source>
</reference>
<dbReference type="GO" id="GO:0046872">
    <property type="term" value="F:metal ion binding"/>
    <property type="evidence" value="ECO:0007669"/>
    <property type="project" value="UniProtKB-KW"/>
</dbReference>
<proteinExistence type="predicted"/>